<name>A0A1Y5YVI6_9BACI</name>
<reference evidence="2" key="1">
    <citation type="submission" date="2017-04" db="EMBL/GenBank/DDBJ databases">
        <authorList>
            <person name="Criscuolo A."/>
        </authorList>
    </citation>
    <scope>NUCLEOTIDE SEQUENCE [LARGE SCALE GENOMIC DNA]</scope>
</reference>
<proteinExistence type="predicted"/>
<evidence type="ECO:0000313" key="2">
    <source>
        <dbReference type="Proteomes" id="UP000194439"/>
    </source>
</evidence>
<dbReference type="Proteomes" id="UP000194439">
    <property type="component" value="Unassembled WGS sequence"/>
</dbReference>
<sequence>MAVTTCNYTYWEQAIKEFYRKQEAEREVNNEKRNCGAGAKRTRCSRG</sequence>
<protein>
    <submittedName>
        <fullName evidence="1">Uncharacterized protein</fullName>
    </submittedName>
</protein>
<evidence type="ECO:0000313" key="1">
    <source>
        <dbReference type="EMBL" id="SMD67845.1"/>
    </source>
</evidence>
<accession>A0A1Y5YVI6</accession>
<gene>
    <name evidence="1" type="ORF">BACERE00185_00261</name>
</gene>
<dbReference type="AlphaFoldDB" id="A0A1Y5YVI6"/>
<organism evidence="1 2">
    <name type="scientific">Bacillus mobilis</name>
    <dbReference type="NCBI Taxonomy" id="2026190"/>
    <lineage>
        <taxon>Bacteria</taxon>
        <taxon>Bacillati</taxon>
        <taxon>Bacillota</taxon>
        <taxon>Bacilli</taxon>
        <taxon>Bacillales</taxon>
        <taxon>Bacillaceae</taxon>
        <taxon>Bacillus</taxon>
        <taxon>Bacillus cereus group</taxon>
    </lineage>
</organism>
<dbReference type="EMBL" id="FWZD01000024">
    <property type="protein sequence ID" value="SMD67845.1"/>
    <property type="molecule type" value="Genomic_DNA"/>
</dbReference>